<organism evidence="2 3">
    <name type="scientific">Brevundimonas diminuta</name>
    <name type="common">Pseudomonas diminuta</name>
    <dbReference type="NCBI Taxonomy" id="293"/>
    <lineage>
        <taxon>Bacteria</taxon>
        <taxon>Pseudomonadati</taxon>
        <taxon>Pseudomonadota</taxon>
        <taxon>Alphaproteobacteria</taxon>
        <taxon>Caulobacterales</taxon>
        <taxon>Caulobacteraceae</taxon>
        <taxon>Brevundimonas</taxon>
    </lineage>
</organism>
<feature type="compositionally biased region" description="Polar residues" evidence="1">
    <location>
        <begin position="156"/>
        <end position="167"/>
    </location>
</feature>
<evidence type="ECO:0000313" key="2">
    <source>
        <dbReference type="EMBL" id="ASD26263.1"/>
    </source>
</evidence>
<proteinExistence type="predicted"/>
<reference evidence="2 3" key="1">
    <citation type="submission" date="2017-06" db="EMBL/GenBank/DDBJ databases">
        <title>Biodegradation of gentamicin by bacterial consortia AMQD4 in synthetic medium and raw gentamicin sewage.</title>
        <authorList>
            <person name="Chang H."/>
            <person name="Feng Y."/>
            <person name="Li Z."/>
            <person name="Xue J."/>
            <person name="Cheng D."/>
        </authorList>
    </citation>
    <scope>NUCLEOTIDE SEQUENCE [LARGE SCALE GENOMIC DNA]</scope>
    <source>
        <strain evidence="2 3">BZC3</strain>
    </source>
</reference>
<name>A0A1Z3LVQ3_BREDI</name>
<evidence type="ECO:0000256" key="1">
    <source>
        <dbReference type="SAM" id="MobiDB-lite"/>
    </source>
</evidence>
<accession>A0A1Z3LVQ3</accession>
<dbReference type="RefSeq" id="WP_088410292.1">
    <property type="nucleotide sequence ID" value="NZ_CP021995.1"/>
</dbReference>
<gene>
    <name evidence="2" type="ORF">CD943_04765</name>
</gene>
<evidence type="ECO:0000313" key="3">
    <source>
        <dbReference type="Proteomes" id="UP000197024"/>
    </source>
</evidence>
<dbReference type="AlphaFoldDB" id="A0A1Z3LVQ3"/>
<dbReference type="EMBL" id="CP021995">
    <property type="protein sequence ID" value="ASD26263.1"/>
    <property type="molecule type" value="Genomic_DNA"/>
</dbReference>
<protein>
    <submittedName>
        <fullName evidence="2">Toxin YhaV</fullName>
    </submittedName>
</protein>
<sequence>MSEPPNQKPFAEVNGWRLFLHDSFRGDYARLRDEVAQLKTADAENYVSHPKAKLFKRITDIISIEVPADPNAAAYQLGNTMGSAHRHWRRAKFLQRFRLFYRFDSKTKMIIYVWVNDENTLRKAGSKTDPYAVFKGRLGKGDPPTDWDDLLKGISYPQTPRTEPQPG</sequence>
<reference evidence="2 3" key="2">
    <citation type="submission" date="2017-06" db="EMBL/GenBank/DDBJ databases">
        <authorList>
            <person name="Kim H.J."/>
            <person name="Triplett B.A."/>
        </authorList>
    </citation>
    <scope>NUCLEOTIDE SEQUENCE [LARGE SCALE GENOMIC DNA]</scope>
    <source>
        <strain evidence="2 3">BZC3</strain>
    </source>
</reference>
<dbReference type="Pfam" id="PF11663">
    <property type="entry name" value="Toxin_YhaV"/>
    <property type="match status" value="1"/>
</dbReference>
<dbReference type="GO" id="GO:0110001">
    <property type="term" value="C:toxin-antitoxin complex"/>
    <property type="evidence" value="ECO:0007669"/>
    <property type="project" value="InterPro"/>
</dbReference>
<dbReference type="Proteomes" id="UP000197024">
    <property type="component" value="Chromosome"/>
</dbReference>
<dbReference type="GO" id="GO:0004540">
    <property type="term" value="F:RNA nuclease activity"/>
    <property type="evidence" value="ECO:0007669"/>
    <property type="project" value="InterPro"/>
</dbReference>
<feature type="region of interest" description="Disordered" evidence="1">
    <location>
        <begin position="137"/>
        <end position="167"/>
    </location>
</feature>
<dbReference type="InterPro" id="IPR021679">
    <property type="entry name" value="Toxin_endonuclease_YhaV"/>
</dbReference>